<organism evidence="6 7">
    <name type="scientific">Clostridium luticellarii</name>
    <dbReference type="NCBI Taxonomy" id="1691940"/>
    <lineage>
        <taxon>Bacteria</taxon>
        <taxon>Bacillati</taxon>
        <taxon>Bacillota</taxon>
        <taxon>Clostridia</taxon>
        <taxon>Eubacteriales</taxon>
        <taxon>Clostridiaceae</taxon>
        <taxon>Clostridium</taxon>
    </lineage>
</organism>
<dbReference type="Gene3D" id="3.40.640.10">
    <property type="entry name" value="Type I PLP-dependent aspartate aminotransferase-like (Major domain)"/>
    <property type="match status" value="1"/>
</dbReference>
<keyword evidence="6" id="KW-0808">Transferase</keyword>
<feature type="modified residue" description="N6-(pyridoxal phosphate)lysine" evidence="4">
    <location>
        <position position="192"/>
    </location>
</feature>
<comment type="similarity">
    <text evidence="2 5">Belongs to the DegT/DnrJ/EryC1 family.</text>
</comment>
<dbReference type="InterPro" id="IPR015422">
    <property type="entry name" value="PyrdxlP-dep_Trfase_small"/>
</dbReference>
<dbReference type="Proteomes" id="UP000237798">
    <property type="component" value="Unassembled WGS sequence"/>
</dbReference>
<evidence type="ECO:0000256" key="4">
    <source>
        <dbReference type="PIRSR" id="PIRSR000390-2"/>
    </source>
</evidence>
<proteinExistence type="inferred from homology"/>
<dbReference type="GO" id="GO:0008483">
    <property type="term" value="F:transaminase activity"/>
    <property type="evidence" value="ECO:0007669"/>
    <property type="project" value="UniProtKB-KW"/>
</dbReference>
<dbReference type="OrthoDB" id="9810913at2"/>
<dbReference type="EMBL" id="PVXP01000047">
    <property type="protein sequence ID" value="PRR83207.1"/>
    <property type="molecule type" value="Genomic_DNA"/>
</dbReference>
<dbReference type="GO" id="GO:0000271">
    <property type="term" value="P:polysaccharide biosynthetic process"/>
    <property type="evidence" value="ECO:0007669"/>
    <property type="project" value="TreeGrafter"/>
</dbReference>
<evidence type="ECO:0000256" key="1">
    <source>
        <dbReference type="ARBA" id="ARBA00022898"/>
    </source>
</evidence>
<dbReference type="InterPro" id="IPR000653">
    <property type="entry name" value="DegT/StrS_aminotransferase"/>
</dbReference>
<evidence type="ECO:0000313" key="6">
    <source>
        <dbReference type="EMBL" id="PRR83207.1"/>
    </source>
</evidence>
<dbReference type="PIRSF" id="PIRSF000390">
    <property type="entry name" value="PLP_StrS"/>
    <property type="match status" value="1"/>
</dbReference>
<dbReference type="FunFam" id="3.40.640.10:FF:000089">
    <property type="entry name" value="Aminotransferase, DegT/DnrJ/EryC1/StrS family"/>
    <property type="match status" value="1"/>
</dbReference>
<dbReference type="Pfam" id="PF01041">
    <property type="entry name" value="DegT_DnrJ_EryC1"/>
    <property type="match status" value="1"/>
</dbReference>
<name>A0A2T0BHA1_9CLOT</name>
<dbReference type="EC" id="2.6.1.98" evidence="6"/>
<evidence type="ECO:0000313" key="7">
    <source>
        <dbReference type="Proteomes" id="UP000237798"/>
    </source>
</evidence>
<keyword evidence="6" id="KW-0032">Aminotransferase</keyword>
<protein>
    <submittedName>
        <fullName evidence="6">UDP-2-acetamido-2-deoxy-3-oxo-D-glucuronate aminotransferase</fullName>
        <ecNumber evidence="6">2.6.1.98</ecNumber>
    </submittedName>
</protein>
<gene>
    <name evidence="6" type="primary">wbpE</name>
    <name evidence="6" type="ORF">CLLU_26750</name>
</gene>
<reference evidence="6 7" key="1">
    <citation type="submission" date="2018-03" db="EMBL/GenBank/DDBJ databases">
        <title>Genome sequence of Clostridium luticellarii DSM 29923.</title>
        <authorList>
            <person name="Poehlein A."/>
            <person name="Daniel R."/>
        </authorList>
    </citation>
    <scope>NUCLEOTIDE SEQUENCE [LARGE SCALE GENOMIC DNA]</scope>
    <source>
        <strain evidence="6 7">DSM 29923</strain>
    </source>
</reference>
<dbReference type="CDD" id="cd00616">
    <property type="entry name" value="AHBA_syn"/>
    <property type="match status" value="1"/>
</dbReference>
<dbReference type="PANTHER" id="PTHR30244:SF36">
    <property type="entry name" value="3-OXO-GLUCOSE-6-PHOSPHATE:GLUTAMATE AMINOTRANSFERASE"/>
    <property type="match status" value="1"/>
</dbReference>
<sequence length="374" mass="42225">MEVKFFTPTREYAEKKDEFDKAIQSVLNSGNFIMGRQVTDFEDAIKEYTGAKYAVSVASGTDALVITSDILGFKNGREVITSPFTFLASTSCIAKGCAKPVFVDIDEDTFNIDAEKIEEKINANTVGILPIHLFSQMSNMDKIMDLASRNHLRVLEDAAEAFGMKWKGKNSALYRHSGTIGDMGIFSFFPTKTLGGYGDGGMIVTNDARLAEMAKMFRVHGASKKYHYDYLGYNSRLDTIQAAVLSVKLKYIDEAIEKRAKVSDWYKERLNDCDYIKIPDIKGEQKPVYYVFNILAQNRDELAAYLKQNNIGTSIYYPIPLHLQKCFDYLGHKKGDFPVAEKVSKEILALPIYPEITEDEVDFVCTAIKNFYKK</sequence>
<accession>A0A2T0BHA1</accession>
<comment type="caution">
    <text evidence="6">The sequence shown here is derived from an EMBL/GenBank/DDBJ whole genome shotgun (WGS) entry which is preliminary data.</text>
</comment>
<keyword evidence="1 4" id="KW-0663">Pyridoxal phosphate</keyword>
<dbReference type="GO" id="GO:0030170">
    <property type="term" value="F:pyridoxal phosphate binding"/>
    <property type="evidence" value="ECO:0007669"/>
    <property type="project" value="UniProtKB-ARBA"/>
</dbReference>
<evidence type="ECO:0000256" key="5">
    <source>
        <dbReference type="RuleBase" id="RU004508"/>
    </source>
</evidence>
<dbReference type="InterPro" id="IPR015424">
    <property type="entry name" value="PyrdxlP-dep_Trfase"/>
</dbReference>
<evidence type="ECO:0000256" key="3">
    <source>
        <dbReference type="PIRSR" id="PIRSR000390-1"/>
    </source>
</evidence>
<dbReference type="Gene3D" id="3.90.1150.10">
    <property type="entry name" value="Aspartate Aminotransferase, domain 1"/>
    <property type="match status" value="1"/>
</dbReference>
<keyword evidence="7" id="KW-1185">Reference proteome</keyword>
<dbReference type="RefSeq" id="WP_106010269.1">
    <property type="nucleotide sequence ID" value="NZ_JALCPJ010000071.1"/>
</dbReference>
<feature type="active site" description="Proton acceptor" evidence="3">
    <location>
        <position position="192"/>
    </location>
</feature>
<evidence type="ECO:0000256" key="2">
    <source>
        <dbReference type="ARBA" id="ARBA00037999"/>
    </source>
</evidence>
<dbReference type="InterPro" id="IPR015421">
    <property type="entry name" value="PyrdxlP-dep_Trfase_major"/>
</dbReference>
<dbReference type="PANTHER" id="PTHR30244">
    <property type="entry name" value="TRANSAMINASE"/>
    <property type="match status" value="1"/>
</dbReference>
<dbReference type="SUPFAM" id="SSF53383">
    <property type="entry name" value="PLP-dependent transferases"/>
    <property type="match status" value="1"/>
</dbReference>
<dbReference type="AlphaFoldDB" id="A0A2T0BHA1"/>